<dbReference type="InterPro" id="IPR000357">
    <property type="entry name" value="HEAT"/>
</dbReference>
<accession>A0A6P0UJR6</accession>
<dbReference type="SUPFAM" id="SSF48371">
    <property type="entry name" value="ARM repeat"/>
    <property type="match status" value="1"/>
</dbReference>
<sequence length="261" mass="30104">MDCKEIEKYLISYAEGVLDTSLSTEIEKHLTSCESCRKELQEIEFLFELLQKDKEIEPSEKLRSGFYQMLEREKQEQSAVIPLQREKSFSWKPLMRIAATIALIISGYYFGKYQQNKLGQEQLATLNTEKQEVEKTMMLALLENESASKRVQGVNYIEEISDANTEIIQALIKRMDYDENINVRLAAVEALGNFSDSELARKALINSLEYQEVAEVQIAIIQILGNFKEQRAIKPMEKLLEKEDVPPFVKDQIRLQLPNLA</sequence>
<dbReference type="InterPro" id="IPR027383">
    <property type="entry name" value="Znf_put"/>
</dbReference>
<dbReference type="Pfam" id="PF13490">
    <property type="entry name" value="zf-HC2"/>
    <property type="match status" value="1"/>
</dbReference>
<dbReference type="RefSeq" id="WP_163607474.1">
    <property type="nucleotide sequence ID" value="NZ_JAABOO010000002.1"/>
</dbReference>
<dbReference type="Gene3D" id="1.10.10.1320">
    <property type="entry name" value="Anti-sigma factor, zinc-finger domain"/>
    <property type="match status" value="1"/>
</dbReference>
<reference evidence="3 4" key="1">
    <citation type="submission" date="2020-01" db="EMBL/GenBank/DDBJ databases">
        <title>Leptobacterium flavescens.</title>
        <authorList>
            <person name="Wang G."/>
        </authorList>
    </citation>
    <scope>NUCLEOTIDE SEQUENCE [LARGE SCALE GENOMIC DNA]</scope>
    <source>
        <strain evidence="3 4">KCTC 22160</strain>
    </source>
</reference>
<gene>
    <name evidence="3" type="ORF">GWK08_09195</name>
</gene>
<evidence type="ECO:0000256" key="1">
    <source>
        <dbReference type="ARBA" id="ARBA00022737"/>
    </source>
</evidence>
<protein>
    <recommendedName>
        <fullName evidence="2">Putative zinc-finger domain-containing protein</fullName>
    </recommendedName>
</protein>
<keyword evidence="4" id="KW-1185">Reference proteome</keyword>
<proteinExistence type="predicted"/>
<keyword evidence="1" id="KW-0677">Repeat</keyword>
<dbReference type="Pfam" id="PF02985">
    <property type="entry name" value="HEAT"/>
    <property type="match status" value="1"/>
</dbReference>
<dbReference type="InterPro" id="IPR016024">
    <property type="entry name" value="ARM-type_fold"/>
</dbReference>
<organism evidence="3 4">
    <name type="scientific">Leptobacterium flavescens</name>
    <dbReference type="NCBI Taxonomy" id="472055"/>
    <lineage>
        <taxon>Bacteria</taxon>
        <taxon>Pseudomonadati</taxon>
        <taxon>Bacteroidota</taxon>
        <taxon>Flavobacteriia</taxon>
        <taxon>Flavobacteriales</taxon>
        <taxon>Flavobacteriaceae</taxon>
        <taxon>Leptobacterium</taxon>
    </lineage>
</organism>
<evidence type="ECO:0000259" key="2">
    <source>
        <dbReference type="Pfam" id="PF13490"/>
    </source>
</evidence>
<evidence type="ECO:0000313" key="4">
    <source>
        <dbReference type="Proteomes" id="UP000468581"/>
    </source>
</evidence>
<dbReference type="InterPro" id="IPR041916">
    <property type="entry name" value="Anti_sigma_zinc_sf"/>
</dbReference>
<dbReference type="Proteomes" id="UP000468581">
    <property type="component" value="Unassembled WGS sequence"/>
</dbReference>
<feature type="domain" description="Putative zinc-finger" evidence="2">
    <location>
        <begin position="3"/>
        <end position="37"/>
    </location>
</feature>
<dbReference type="InterPro" id="IPR011989">
    <property type="entry name" value="ARM-like"/>
</dbReference>
<dbReference type="Gene3D" id="1.25.10.10">
    <property type="entry name" value="Leucine-rich Repeat Variant"/>
    <property type="match status" value="1"/>
</dbReference>
<dbReference type="EMBL" id="JAABOO010000002">
    <property type="protein sequence ID" value="NER13611.1"/>
    <property type="molecule type" value="Genomic_DNA"/>
</dbReference>
<evidence type="ECO:0000313" key="3">
    <source>
        <dbReference type="EMBL" id="NER13611.1"/>
    </source>
</evidence>
<dbReference type="SMART" id="SM00567">
    <property type="entry name" value="EZ_HEAT"/>
    <property type="match status" value="2"/>
</dbReference>
<dbReference type="InterPro" id="IPR004155">
    <property type="entry name" value="PBS_lyase_HEAT"/>
</dbReference>
<comment type="caution">
    <text evidence="3">The sequence shown here is derived from an EMBL/GenBank/DDBJ whole genome shotgun (WGS) entry which is preliminary data.</text>
</comment>
<dbReference type="AlphaFoldDB" id="A0A6P0UJR6"/>
<name>A0A6P0UJR6_9FLAO</name>